<feature type="region of interest" description="Disordered" evidence="1">
    <location>
        <begin position="193"/>
        <end position="212"/>
    </location>
</feature>
<dbReference type="RefSeq" id="WP_255391487.1">
    <property type="nucleotide sequence ID" value="NZ_CP101509.1"/>
</dbReference>
<evidence type="ECO:0000313" key="2">
    <source>
        <dbReference type="EMBL" id="UTV30142.1"/>
    </source>
</evidence>
<gene>
    <name evidence="2" type="ORF">NNL38_16280</name>
</gene>
<accession>A0ABY5GLF0</accession>
<dbReference type="EMBL" id="CP101509">
    <property type="protein sequence ID" value="UTV30142.1"/>
    <property type="molecule type" value="Genomic_DNA"/>
</dbReference>
<sequence length="234" mass="26743">MSRNPQSNPSWAWMPLKPEAYFHIQTQWALQSAKQFEAVIVEQARKSIQGSYQQTLTLLGELDQNLKDKNRAPEHKLCFPFDVLDSLTRSTTNQWRAVVGLGSSRESALREELRNQEHLLNRTQKQFSQEKTALAEALSRKDAQLEQVKAEADKAAKAKNTAQRSQRKLKTELEASQAENAVLKQELDAIKERCDHQSSQSEQQFAAMKAENEKLLAETERLRQQLAAKEQQQA</sequence>
<reference evidence="2" key="1">
    <citation type="submission" date="2022-07" db="EMBL/GenBank/DDBJ databases">
        <title>Genome sequencing of Photobacterium atrarenae GJH2-4.</title>
        <authorList>
            <person name="Park S.-J."/>
        </authorList>
    </citation>
    <scope>NUCLEOTIDE SEQUENCE</scope>
    <source>
        <strain evidence="2">GJH2-4</strain>
    </source>
</reference>
<keyword evidence="3" id="KW-1185">Reference proteome</keyword>
<protein>
    <recommendedName>
        <fullName evidence="4">KfrA N-terminal DNA-binding domain-containing protein</fullName>
    </recommendedName>
</protein>
<evidence type="ECO:0008006" key="4">
    <source>
        <dbReference type="Google" id="ProtNLM"/>
    </source>
</evidence>
<name>A0ABY5GLF0_9GAMM</name>
<dbReference type="Proteomes" id="UP001057998">
    <property type="component" value="Chromosome 2"/>
</dbReference>
<evidence type="ECO:0000313" key="3">
    <source>
        <dbReference type="Proteomes" id="UP001057998"/>
    </source>
</evidence>
<organism evidence="2 3">
    <name type="scientific">Photobacterium atrarenae</name>
    <dbReference type="NCBI Taxonomy" id="865757"/>
    <lineage>
        <taxon>Bacteria</taxon>
        <taxon>Pseudomonadati</taxon>
        <taxon>Pseudomonadota</taxon>
        <taxon>Gammaproteobacteria</taxon>
        <taxon>Vibrionales</taxon>
        <taxon>Vibrionaceae</taxon>
        <taxon>Photobacterium</taxon>
    </lineage>
</organism>
<proteinExistence type="predicted"/>
<evidence type="ECO:0000256" key="1">
    <source>
        <dbReference type="SAM" id="MobiDB-lite"/>
    </source>
</evidence>